<feature type="transmembrane region" description="Helical" evidence="1">
    <location>
        <begin position="12"/>
        <end position="38"/>
    </location>
</feature>
<dbReference type="Proteomes" id="UP000027442">
    <property type="component" value="Unassembled WGS sequence"/>
</dbReference>
<gene>
    <name evidence="2" type="ORF">HMPREF1991_00933</name>
</gene>
<keyword evidence="1" id="KW-0472">Membrane</keyword>
<proteinExistence type="predicted"/>
<accession>A0A069QJE8</accession>
<name>A0A069QJE8_HOYLO</name>
<dbReference type="AlphaFoldDB" id="A0A069QJE8"/>
<dbReference type="PATRIC" id="fig|1122985.7.peg.965"/>
<evidence type="ECO:0000313" key="3">
    <source>
        <dbReference type="Proteomes" id="UP000027442"/>
    </source>
</evidence>
<organism evidence="2 3">
    <name type="scientific">Hoylesella loescheii DSM 19665 = JCM 12249 = ATCC 15930</name>
    <dbReference type="NCBI Taxonomy" id="1122985"/>
    <lineage>
        <taxon>Bacteria</taxon>
        <taxon>Pseudomonadati</taxon>
        <taxon>Bacteroidota</taxon>
        <taxon>Bacteroidia</taxon>
        <taxon>Bacteroidales</taxon>
        <taxon>Prevotellaceae</taxon>
        <taxon>Hoylesella</taxon>
    </lineage>
</organism>
<keyword evidence="3" id="KW-1185">Reference proteome</keyword>
<sequence>MYKRGNGWCKRWNVITLLYPQLLLFAAKHTLFTIFLHYKATLYICV</sequence>
<protein>
    <submittedName>
        <fullName evidence="2">Uncharacterized protein</fullName>
    </submittedName>
</protein>
<dbReference type="EMBL" id="JNGW01000035">
    <property type="protein sequence ID" value="KDR52978.1"/>
    <property type="molecule type" value="Genomic_DNA"/>
</dbReference>
<reference evidence="2 3" key="1">
    <citation type="submission" date="2013-08" db="EMBL/GenBank/DDBJ databases">
        <authorList>
            <person name="Weinstock G."/>
            <person name="Sodergren E."/>
            <person name="Wylie T."/>
            <person name="Fulton L."/>
            <person name="Fulton R."/>
            <person name="Fronick C."/>
            <person name="O'Laughlin M."/>
            <person name="Godfrey J."/>
            <person name="Miner T."/>
            <person name="Herter B."/>
            <person name="Appelbaum E."/>
            <person name="Cordes M."/>
            <person name="Lek S."/>
            <person name="Wollam A."/>
            <person name="Pepin K.H."/>
            <person name="Palsikar V.B."/>
            <person name="Mitreva M."/>
            <person name="Wilson R.K."/>
        </authorList>
    </citation>
    <scope>NUCLEOTIDE SEQUENCE [LARGE SCALE GENOMIC DNA]</scope>
    <source>
        <strain evidence="2 3">ATCC 15930</strain>
    </source>
</reference>
<evidence type="ECO:0000313" key="2">
    <source>
        <dbReference type="EMBL" id="KDR52978.1"/>
    </source>
</evidence>
<dbReference type="HOGENOM" id="CLU_3187321_0_0_10"/>
<keyword evidence="1" id="KW-0812">Transmembrane</keyword>
<evidence type="ECO:0000256" key="1">
    <source>
        <dbReference type="SAM" id="Phobius"/>
    </source>
</evidence>
<comment type="caution">
    <text evidence="2">The sequence shown here is derived from an EMBL/GenBank/DDBJ whole genome shotgun (WGS) entry which is preliminary data.</text>
</comment>
<keyword evidence="1" id="KW-1133">Transmembrane helix</keyword>